<dbReference type="AlphaFoldDB" id="A0A6C0E9W6"/>
<dbReference type="EMBL" id="MN739775">
    <property type="protein sequence ID" value="QHT25864.1"/>
    <property type="molecule type" value="Genomic_DNA"/>
</dbReference>
<feature type="region of interest" description="Disordered" evidence="1">
    <location>
        <begin position="149"/>
        <end position="285"/>
    </location>
</feature>
<protein>
    <recommendedName>
        <fullName evidence="3">EVE domain-containing protein</fullName>
    </recommendedName>
</protein>
<accession>A0A6C0E9W6</accession>
<name>A0A6C0E9W6_9ZZZZ</name>
<reference evidence="2" key="1">
    <citation type="journal article" date="2020" name="Nature">
        <title>Giant virus diversity and host interactions through global metagenomics.</title>
        <authorList>
            <person name="Schulz F."/>
            <person name="Roux S."/>
            <person name="Paez-Espino D."/>
            <person name="Jungbluth S."/>
            <person name="Walsh D.A."/>
            <person name="Denef V.J."/>
            <person name="McMahon K.D."/>
            <person name="Konstantinidis K.T."/>
            <person name="Eloe-Fadrosh E.A."/>
            <person name="Kyrpides N.C."/>
            <person name="Woyke T."/>
        </authorList>
    </citation>
    <scope>NUCLEOTIDE SEQUENCE</scope>
    <source>
        <strain evidence="2">GVMAG-M-3300023179-27</strain>
    </source>
</reference>
<evidence type="ECO:0000256" key="1">
    <source>
        <dbReference type="SAM" id="MobiDB-lite"/>
    </source>
</evidence>
<sequence length="404" mass="47599">MDDITYWLYMIDGKLWNKLKLHFNINLSFMTDIKSNIRKNDMIIVYVKKSTSVKGFAFSCIVSKNISLNLTNIKIFDNVKYNKFIINIKDLNYYNDKKGIKLNDVKKKTGILDNFNKLYGKSNNKFIRLPDDFGESLAKLLNNCVKDEKPKRTESYESSEEEKPKRKAVKKKIESDESSEEEKPKRKTVKKKIESDESSEEEKPKRKTVKKKIESDESSEEEKPKRKAVKKKIESDESSEEEKPKRKAVKKKTVSDESSEEDSEETSSDKSDSETETKDEEGKIPIMIVPCKKFKPPKVKDPYDDKQTDKFIEYFKDHYIKCTKCDIINNNNQEPSLYFKDATFEYAETNEYDDADDEIEKYQHMSNHDPYPDSDESYFIIKHIKNEDNIYNKCIILQWRINKT</sequence>
<organism evidence="2">
    <name type="scientific">viral metagenome</name>
    <dbReference type="NCBI Taxonomy" id="1070528"/>
    <lineage>
        <taxon>unclassified sequences</taxon>
        <taxon>metagenomes</taxon>
        <taxon>organismal metagenomes</taxon>
    </lineage>
</organism>
<evidence type="ECO:0008006" key="3">
    <source>
        <dbReference type="Google" id="ProtNLM"/>
    </source>
</evidence>
<evidence type="ECO:0000313" key="2">
    <source>
        <dbReference type="EMBL" id="QHT25864.1"/>
    </source>
</evidence>
<feature type="compositionally biased region" description="Acidic residues" evidence="1">
    <location>
        <begin position="257"/>
        <end position="266"/>
    </location>
</feature>
<proteinExistence type="predicted"/>
<feature type="compositionally biased region" description="Basic and acidic residues" evidence="1">
    <location>
        <begin position="267"/>
        <end position="283"/>
    </location>
</feature>